<reference evidence="2 3" key="1">
    <citation type="journal article" date="2018" name="Front. Microbiol.">
        <title>Genomic and genetic insights into a cosmopolitan fungus, Paecilomyces variotii (Eurotiales).</title>
        <authorList>
            <person name="Urquhart A.S."/>
            <person name="Mondo S.J."/>
            <person name="Makela M.R."/>
            <person name="Hane J.K."/>
            <person name="Wiebenga A."/>
            <person name="He G."/>
            <person name="Mihaltcheva S."/>
            <person name="Pangilinan J."/>
            <person name="Lipzen A."/>
            <person name="Barry K."/>
            <person name="de Vries R.P."/>
            <person name="Grigoriev I.V."/>
            <person name="Idnurm A."/>
        </authorList>
    </citation>
    <scope>NUCLEOTIDE SEQUENCE [LARGE SCALE GENOMIC DNA]</scope>
    <source>
        <strain evidence="2 3">CBS 101075</strain>
    </source>
</reference>
<protein>
    <recommendedName>
        <fullName evidence="4">Fungal-type protein kinase domain-containing protein</fullName>
    </recommendedName>
</protein>
<keyword evidence="1" id="KW-0732">Signal</keyword>
<proteinExistence type="predicted"/>
<name>A0A443HJN1_BYSSP</name>
<keyword evidence="3" id="KW-1185">Reference proteome</keyword>
<dbReference type="EMBL" id="RCNU01000014">
    <property type="protein sequence ID" value="RWQ92061.1"/>
    <property type="molecule type" value="Genomic_DNA"/>
</dbReference>
<dbReference type="GeneID" id="39594300"/>
<evidence type="ECO:0000313" key="2">
    <source>
        <dbReference type="EMBL" id="RWQ92061.1"/>
    </source>
</evidence>
<organism evidence="2 3">
    <name type="scientific">Byssochlamys spectabilis</name>
    <name type="common">Paecilomyces variotii</name>
    <dbReference type="NCBI Taxonomy" id="264951"/>
    <lineage>
        <taxon>Eukaryota</taxon>
        <taxon>Fungi</taxon>
        <taxon>Dikarya</taxon>
        <taxon>Ascomycota</taxon>
        <taxon>Pezizomycotina</taxon>
        <taxon>Eurotiomycetes</taxon>
        <taxon>Eurotiomycetidae</taxon>
        <taxon>Eurotiales</taxon>
        <taxon>Thermoascaceae</taxon>
        <taxon>Paecilomyces</taxon>
    </lineage>
</organism>
<feature type="chain" id="PRO_5019512803" description="Fungal-type protein kinase domain-containing protein" evidence="1">
    <location>
        <begin position="23"/>
        <end position="178"/>
    </location>
</feature>
<gene>
    <name evidence="2" type="ORF">C8Q69DRAFT_102179</name>
</gene>
<dbReference type="STRING" id="264951.A0A443HJN1"/>
<dbReference type="Proteomes" id="UP000283841">
    <property type="component" value="Unassembled WGS sequence"/>
</dbReference>
<dbReference type="VEuPathDB" id="FungiDB:C8Q69DRAFT_102179"/>
<evidence type="ECO:0000256" key="1">
    <source>
        <dbReference type="SAM" id="SignalP"/>
    </source>
</evidence>
<evidence type="ECO:0008006" key="4">
    <source>
        <dbReference type="Google" id="ProtNLM"/>
    </source>
</evidence>
<dbReference type="RefSeq" id="XP_028481706.1">
    <property type="nucleotide sequence ID" value="XM_028625023.1"/>
</dbReference>
<dbReference type="AlphaFoldDB" id="A0A443HJN1"/>
<sequence>MAAPPAMTLVTTNLGLFSALSAIKPDSTEVPVSILWTNICLTFFPMDSFKISKKETVSVVFQVRLRHPQVVHPNSSSDLEERQIFIVECKRPSKDTPAEWEATAGQLSHYCEQNLDGSTKIFGATAIGTKVKFWSYNKPHLTELHGGVYDLSDQSGRDNAEQSLLYIRDNGWAWTASG</sequence>
<accession>A0A443HJN1</accession>
<comment type="caution">
    <text evidence="2">The sequence shown here is derived from an EMBL/GenBank/DDBJ whole genome shotgun (WGS) entry which is preliminary data.</text>
</comment>
<evidence type="ECO:0000313" key="3">
    <source>
        <dbReference type="Proteomes" id="UP000283841"/>
    </source>
</evidence>
<feature type="signal peptide" evidence="1">
    <location>
        <begin position="1"/>
        <end position="22"/>
    </location>
</feature>